<dbReference type="InterPro" id="IPR005100">
    <property type="entry name" value="NGN-domain"/>
</dbReference>
<gene>
    <name evidence="16" type="ORF">ALC56_12514</name>
</gene>
<feature type="region of interest" description="Disordered" evidence="12">
    <location>
        <begin position="840"/>
        <end position="890"/>
    </location>
</feature>
<evidence type="ECO:0000256" key="4">
    <source>
        <dbReference type="ARBA" id="ARBA00022491"/>
    </source>
</evidence>
<feature type="domain" description="NusG-like N-terminal" evidence="13">
    <location>
        <begin position="229"/>
        <end position="320"/>
    </location>
</feature>
<dbReference type="InterPro" id="IPR036735">
    <property type="entry name" value="NGN_dom_sf"/>
</dbReference>
<dbReference type="Proteomes" id="UP000078541">
    <property type="component" value="Unassembled WGS sequence"/>
</dbReference>
<dbReference type="Pfam" id="PF23287">
    <property type="entry name" value="KOW7_SPT5"/>
    <property type="match status" value="1"/>
</dbReference>
<dbReference type="Pfam" id="PF23290">
    <property type="entry name" value="KOW5_SPT5"/>
    <property type="match status" value="1"/>
</dbReference>
<dbReference type="FunFam" id="2.30.30.30:FF:000013">
    <property type="entry name" value="Transcription elongation factor SPT5"/>
    <property type="match status" value="1"/>
</dbReference>
<evidence type="ECO:0000256" key="6">
    <source>
        <dbReference type="ARBA" id="ARBA00022737"/>
    </source>
</evidence>
<evidence type="ECO:0000256" key="10">
    <source>
        <dbReference type="ARBA" id="ARBA00023242"/>
    </source>
</evidence>
<dbReference type="CDD" id="cd06084">
    <property type="entry name" value="KOW_Spt5_4"/>
    <property type="match status" value="1"/>
</dbReference>
<dbReference type="CDD" id="cd06082">
    <property type="entry name" value="KOW_Spt5_2"/>
    <property type="match status" value="1"/>
</dbReference>
<feature type="compositionally biased region" description="Basic residues" evidence="12">
    <location>
        <begin position="13"/>
        <end position="33"/>
    </location>
</feature>
<keyword evidence="9 11" id="KW-0804">Transcription</keyword>
<feature type="domain" description="KOW" evidence="14">
    <location>
        <begin position="325"/>
        <end position="352"/>
    </location>
</feature>
<dbReference type="InterPro" id="IPR057936">
    <property type="entry name" value="KOWx_Spt5"/>
</dbReference>
<dbReference type="InterPro" id="IPR057934">
    <property type="entry name" value="KOW_Spt5_7"/>
</dbReference>
<dbReference type="InterPro" id="IPR005824">
    <property type="entry name" value="KOW"/>
</dbReference>
<dbReference type="InterPro" id="IPR039659">
    <property type="entry name" value="SPT5"/>
</dbReference>
<keyword evidence="8" id="KW-0010">Activator</keyword>
<dbReference type="PANTHER" id="PTHR11125:SF7">
    <property type="entry name" value="TRANSCRIPTION ELONGATION FACTOR SPT5"/>
    <property type="match status" value="1"/>
</dbReference>
<evidence type="ECO:0000313" key="17">
    <source>
        <dbReference type="Proteomes" id="UP000078541"/>
    </source>
</evidence>
<feature type="domain" description="KOW" evidence="14">
    <location>
        <begin position="653"/>
        <end position="680"/>
    </location>
</feature>
<evidence type="ECO:0000259" key="13">
    <source>
        <dbReference type="SMART" id="SM00738"/>
    </source>
</evidence>
<dbReference type="GO" id="GO:0006357">
    <property type="term" value="P:regulation of transcription by RNA polymerase II"/>
    <property type="evidence" value="ECO:0007669"/>
    <property type="project" value="InterPro"/>
</dbReference>
<dbReference type="GO" id="GO:0032784">
    <property type="term" value="P:regulation of DNA-templated transcription elongation"/>
    <property type="evidence" value="ECO:0007669"/>
    <property type="project" value="InterPro"/>
</dbReference>
<dbReference type="EMBL" id="KQ981909">
    <property type="protein sequence ID" value="KYN33181.1"/>
    <property type="molecule type" value="Genomic_DNA"/>
</dbReference>
<dbReference type="InterPro" id="IPR041975">
    <property type="entry name" value="KOW_Spt5_2"/>
</dbReference>
<dbReference type="Pfam" id="PF23042">
    <property type="entry name" value="KOW1_SPT5"/>
    <property type="match status" value="1"/>
</dbReference>
<keyword evidence="5" id="KW-0597">Phosphoprotein</keyword>
<dbReference type="GO" id="GO:0003729">
    <property type="term" value="F:mRNA binding"/>
    <property type="evidence" value="ECO:0007669"/>
    <property type="project" value="TreeGrafter"/>
</dbReference>
<organism evidence="16 17">
    <name type="scientific">Trachymyrmex septentrionalis</name>
    <dbReference type="NCBI Taxonomy" id="34720"/>
    <lineage>
        <taxon>Eukaryota</taxon>
        <taxon>Metazoa</taxon>
        <taxon>Ecdysozoa</taxon>
        <taxon>Arthropoda</taxon>
        <taxon>Hexapoda</taxon>
        <taxon>Insecta</taxon>
        <taxon>Pterygota</taxon>
        <taxon>Neoptera</taxon>
        <taxon>Endopterygota</taxon>
        <taxon>Hymenoptera</taxon>
        <taxon>Apocrita</taxon>
        <taxon>Aculeata</taxon>
        <taxon>Formicoidea</taxon>
        <taxon>Formicidae</taxon>
        <taxon>Myrmicinae</taxon>
        <taxon>Trachymyrmex</taxon>
    </lineage>
</organism>
<dbReference type="GO" id="GO:0032044">
    <property type="term" value="C:DSIF complex"/>
    <property type="evidence" value="ECO:0007669"/>
    <property type="project" value="TreeGrafter"/>
</dbReference>
<evidence type="ECO:0000259" key="14">
    <source>
        <dbReference type="SMART" id="SM00739"/>
    </source>
</evidence>
<dbReference type="Pfam" id="PF11942">
    <property type="entry name" value="Spt5_N"/>
    <property type="match status" value="1"/>
</dbReference>
<sequence length="1167" mass="130424">MPDSKGTFDAARRSRSRSSSRSLKSKNSSRSRAHSISSSSTQIKYTKRKTEDVSSEEEEQSCYISDFVKPLESEEESEGEDLDNISENEEEQEKEEEQEEEEEEEDDDDDDDDDEDDDKPRKKKKSRVASFIIDEAEVDDDVEDDDEWEEGAHEIGIVGNEVDELGPTAREIERRRRDTNLWNTQEEEIEEYLRKRYSNKSIVAHSFGDGGEEMSEEIIQQTLLPGVKDPNLWMVKCRIGEEKATVLLLMRKFIAHQNSNEPLQIKSVVTPEGVKGYIYIEAYKQSHVKTAIDNVGSLRMGIWKQQMVPIKEMTEVLRVVKEQIRLKPKQWVRVKRGIYKDDLAQIDYIDLAQNQVHLKLLPRIDYSRFRGALRTVQNESDVLKRKKNKQPVKPFNPEAVRAIGGEVTKNGDFHIFEGNRYSHKGFLYKNFSINNITVEGVKPTLSELEKFEEVPQDVEIDSNDMSGSGIFEEKNQLYSFSNGDNVIVCEGELINLQGKIISIDGNTIMVMPKHEELNEALELQASELRKYFVQGDHVKVTAGRYEGDTGLIVRVEQNRVVLFSDLTMHELEVLPRDLQLCSDTATGVDSLGQFQWGDLVQLDAQTVGVIVRLERDNFHVLSIHGKIIEVRPQALTKRRESRNTIALDSQQNTIQKKDIIKVVDGLHAGRGGEIKHLYRSFAFLHSRMFVDNGGIFVCKTRHLQLSGGNKTTSINSMSPVTGFMSPKITSPMHPSGGSFGQNSKGGGKGRSSIDGIRRDRELIGITVKITSGPYKGNVGIVKDATQTTARVELHSTCHTISVDRSHIATVGVSTRDGGFSSYNRTPIYGLGGQTPLYEHGSRTPHYAGSMTPSHDGSRTPGQSGVWDPTITNTPARTNDFDEYNMEKGGSPGYPSEYTPTEGPFIPQTPSIMYGSEQTYGSCHSSPIESSIVNSSCESYSATPSSTNTGYINNSYNAFSTPSPDYTPSSPYNPLTPHLGLDADDDSDWHTTDIEVRIRDIHNDPALVGQQGVIRQVSGGMCTVYLPTEDRTVSIVCGQLEYVVPSCGDRVKVILGEQDREAIGTLLSIDNQEGVSQYPARANNSDMSDSEAMLEASEEDLGAFLVAGVFHEARDPGVDPYLDHVPAHHLVGVASEALFYEKVRLQRRMNAGFVFDRVEGLHQQSFVV</sequence>
<dbReference type="Pfam" id="PF23291">
    <property type="entry name" value="KOW4_SPT5"/>
    <property type="match status" value="1"/>
</dbReference>
<feature type="domain" description="KOW" evidence="14">
    <location>
        <begin position="760"/>
        <end position="787"/>
    </location>
</feature>
<dbReference type="InterPro" id="IPR006645">
    <property type="entry name" value="NGN-like_dom"/>
</dbReference>
<evidence type="ECO:0000256" key="8">
    <source>
        <dbReference type="ARBA" id="ARBA00023159"/>
    </source>
</evidence>
<protein>
    <recommendedName>
        <fullName evidence="3 11">Transcription elongation factor SPT5</fullName>
    </recommendedName>
</protein>
<dbReference type="Gene3D" id="3.30.70.940">
    <property type="entry name" value="NusG, N-terminal domain"/>
    <property type="match status" value="1"/>
</dbReference>
<comment type="subcellular location">
    <subcellularLocation>
        <location evidence="1 11">Nucleus</location>
    </subcellularLocation>
</comment>
<dbReference type="PANTHER" id="PTHR11125">
    <property type="entry name" value="SUPPRESSOR OF TY 5"/>
    <property type="match status" value="1"/>
</dbReference>
<dbReference type="Pfam" id="PF23288">
    <property type="entry name" value="KOW6_SPT5"/>
    <property type="match status" value="1"/>
</dbReference>
<name>A0A195EYH3_9HYME</name>
<evidence type="ECO:0000256" key="5">
    <source>
        <dbReference type="ARBA" id="ARBA00022553"/>
    </source>
</evidence>
<dbReference type="STRING" id="34720.A0A195EYH3"/>
<dbReference type="PIRSF" id="PIRSF036945">
    <property type="entry name" value="Spt5"/>
    <property type="match status" value="1"/>
</dbReference>
<dbReference type="InterPro" id="IPR017071">
    <property type="entry name" value="TF_Spt5_eukaryote"/>
</dbReference>
<dbReference type="InterPro" id="IPR008991">
    <property type="entry name" value="Translation_prot_SH3-like_sf"/>
</dbReference>
<dbReference type="FunFam" id="3.30.70.940:FF:000003">
    <property type="entry name" value="Transcription elongation factor SPT5"/>
    <property type="match status" value="1"/>
</dbReference>
<feature type="domain" description="KOW" evidence="14">
    <location>
        <begin position="479"/>
        <end position="506"/>
    </location>
</feature>
<keyword evidence="16" id="KW-0251">Elongation factor</keyword>
<dbReference type="InterPro" id="IPR041977">
    <property type="entry name" value="KOW_Spt5_4"/>
</dbReference>
<dbReference type="InterPro" id="IPR014722">
    <property type="entry name" value="Rib_uL2_dom2"/>
</dbReference>
<dbReference type="SMART" id="SM00739">
    <property type="entry name" value="KOW"/>
    <property type="match status" value="6"/>
</dbReference>
<evidence type="ECO:0000256" key="12">
    <source>
        <dbReference type="SAM" id="MobiDB-lite"/>
    </source>
</evidence>
<evidence type="ECO:0000259" key="15">
    <source>
        <dbReference type="SMART" id="SM01104"/>
    </source>
</evidence>
<dbReference type="InterPro" id="IPR041973">
    <property type="entry name" value="KOW_Spt5_1"/>
</dbReference>
<dbReference type="Pfam" id="PF12815">
    <property type="entry name" value="CTD"/>
    <property type="match status" value="1"/>
</dbReference>
<evidence type="ECO:0000256" key="3">
    <source>
        <dbReference type="ARBA" id="ARBA00020181"/>
    </source>
</evidence>
<dbReference type="InterPro" id="IPR024945">
    <property type="entry name" value="Spt5_C_dom"/>
</dbReference>
<dbReference type="SUPFAM" id="SSF50104">
    <property type="entry name" value="Translation proteins SH3-like domain"/>
    <property type="match status" value="1"/>
</dbReference>
<keyword evidence="16" id="KW-0648">Protein biosynthesis</keyword>
<dbReference type="CDD" id="cd06085">
    <property type="entry name" value="KOW_Spt5_5"/>
    <property type="match status" value="1"/>
</dbReference>
<dbReference type="Pfam" id="PF00467">
    <property type="entry name" value="KOW"/>
    <property type="match status" value="1"/>
</dbReference>
<dbReference type="SMART" id="SM01104">
    <property type="entry name" value="CTD"/>
    <property type="match status" value="1"/>
</dbReference>
<dbReference type="CDD" id="cd06083">
    <property type="entry name" value="KOW_Spt5_3"/>
    <property type="match status" value="1"/>
</dbReference>
<feature type="region of interest" description="Disordered" evidence="12">
    <location>
        <begin position="728"/>
        <end position="754"/>
    </location>
</feature>
<dbReference type="InterPro" id="IPR022581">
    <property type="entry name" value="Spt5_N"/>
</dbReference>
<dbReference type="Pfam" id="PF23284">
    <property type="entry name" value="KOW2_Spt5"/>
    <property type="match status" value="1"/>
</dbReference>
<keyword evidence="10 11" id="KW-0539">Nucleus</keyword>
<accession>A0A195EYH3</accession>
<dbReference type="CDD" id="cd09888">
    <property type="entry name" value="NGN_Euk"/>
    <property type="match status" value="1"/>
</dbReference>
<evidence type="ECO:0000256" key="11">
    <source>
        <dbReference type="PIRNR" id="PIRNR036945"/>
    </source>
</evidence>
<keyword evidence="7" id="KW-0805">Transcription regulation</keyword>
<dbReference type="GO" id="GO:0003746">
    <property type="term" value="F:translation elongation factor activity"/>
    <property type="evidence" value="ECO:0007669"/>
    <property type="project" value="UniProtKB-KW"/>
</dbReference>
<reference evidence="16 17" key="1">
    <citation type="submission" date="2016-03" db="EMBL/GenBank/DDBJ databases">
        <title>Trachymyrmex septentrionalis WGS genome.</title>
        <authorList>
            <person name="Nygaard S."/>
            <person name="Hu H."/>
            <person name="Boomsma J."/>
            <person name="Zhang G."/>
        </authorList>
    </citation>
    <scope>NUCLEOTIDE SEQUENCE [LARGE SCALE GENOMIC DNA]</scope>
    <source>
        <strain evidence="16">Tsep2-gDNA-1</strain>
        <tissue evidence="16">Whole body</tissue>
    </source>
</reference>
<dbReference type="FunFam" id="2.30.30.30:FF:000016">
    <property type="entry name" value="Transcription elongation factor SPT5"/>
    <property type="match status" value="1"/>
</dbReference>
<feature type="compositionally biased region" description="Polar residues" evidence="12">
    <location>
        <begin position="850"/>
        <end position="862"/>
    </location>
</feature>
<evidence type="ECO:0000256" key="2">
    <source>
        <dbReference type="ARBA" id="ARBA00006956"/>
    </source>
</evidence>
<dbReference type="SMART" id="SM00738">
    <property type="entry name" value="NGN"/>
    <property type="match status" value="1"/>
</dbReference>
<feature type="region of interest" description="Disordered" evidence="12">
    <location>
        <begin position="1"/>
        <end position="127"/>
    </location>
</feature>
<dbReference type="InterPro" id="IPR041978">
    <property type="entry name" value="KOW_Spt5_5"/>
</dbReference>
<dbReference type="InterPro" id="IPR041980">
    <property type="entry name" value="KOW_Spt5_6_metazoa"/>
</dbReference>
<evidence type="ECO:0000313" key="16">
    <source>
        <dbReference type="EMBL" id="KYN33181.1"/>
    </source>
</evidence>
<keyword evidence="4" id="KW-0678">Repressor</keyword>
<feature type="compositionally biased region" description="Acidic residues" evidence="12">
    <location>
        <begin position="73"/>
        <end position="117"/>
    </location>
</feature>
<dbReference type="Pfam" id="PF23037">
    <property type="entry name" value="KOWx_SPT5"/>
    <property type="match status" value="1"/>
</dbReference>
<keyword evidence="17" id="KW-1185">Reference proteome</keyword>
<comment type="similarity">
    <text evidence="2 11">Belongs to the SPT5 family.</text>
</comment>
<feature type="domain" description="KOW" evidence="14">
    <location>
        <begin position="531"/>
        <end position="558"/>
    </location>
</feature>
<proteinExistence type="inferred from homology"/>
<feature type="compositionally biased region" description="Gly residues" evidence="12">
    <location>
        <begin position="737"/>
        <end position="749"/>
    </location>
</feature>
<dbReference type="InterPro" id="IPR041976">
    <property type="entry name" value="KOW_Spt5_3"/>
</dbReference>
<feature type="domain" description="KOW" evidence="14">
    <location>
        <begin position="1043"/>
        <end position="1071"/>
    </location>
</feature>
<feature type="domain" description="Spt5 C-terminal" evidence="15">
    <location>
        <begin position="824"/>
        <end position="926"/>
    </location>
</feature>
<dbReference type="GO" id="GO:0006368">
    <property type="term" value="P:transcription elongation by RNA polymerase II"/>
    <property type="evidence" value="ECO:0007669"/>
    <property type="project" value="TreeGrafter"/>
</dbReference>
<evidence type="ECO:0000256" key="1">
    <source>
        <dbReference type="ARBA" id="ARBA00004123"/>
    </source>
</evidence>
<evidence type="ECO:0000256" key="9">
    <source>
        <dbReference type="ARBA" id="ARBA00023163"/>
    </source>
</evidence>
<dbReference type="CDD" id="cd06081">
    <property type="entry name" value="KOW_Spt5_1"/>
    <property type="match status" value="1"/>
</dbReference>
<dbReference type="InterPro" id="IPR039385">
    <property type="entry name" value="NGN_Euk"/>
</dbReference>
<dbReference type="Pfam" id="PF03439">
    <property type="entry name" value="Spt5-NGN"/>
    <property type="match status" value="1"/>
</dbReference>
<keyword evidence="6" id="KW-0677">Repeat</keyword>
<dbReference type="Gene3D" id="2.30.30.30">
    <property type="match status" value="3"/>
</dbReference>
<dbReference type="AlphaFoldDB" id="A0A195EYH3"/>
<evidence type="ECO:0000256" key="7">
    <source>
        <dbReference type="ARBA" id="ARBA00023015"/>
    </source>
</evidence>